<dbReference type="Proteomes" id="UP000242645">
    <property type="component" value="Chromosome"/>
</dbReference>
<reference evidence="8 9" key="1">
    <citation type="journal article" date="2017" name="ISME J.">
        <title>Genome of 'Ca. Desulfovibrio trichonymphae', an H2-oxidizing bacterium in a tripartite symbiotic system within a protist cell in the termite gut.</title>
        <authorList>
            <person name="Kuwahara H."/>
            <person name="Yuki M."/>
            <person name="Izawa K."/>
            <person name="Ohkuma M."/>
            <person name="Hongoh Y."/>
        </authorList>
    </citation>
    <scope>NUCLEOTIDE SEQUENCE [LARGE SCALE GENOMIC DNA]</scope>
    <source>
        <strain evidence="8 9">Rs-N31</strain>
    </source>
</reference>
<organism evidence="8 9">
    <name type="scientific">Candidatus Desulfovibrio trichonymphae</name>
    <dbReference type="NCBI Taxonomy" id="1725232"/>
    <lineage>
        <taxon>Bacteria</taxon>
        <taxon>Pseudomonadati</taxon>
        <taxon>Thermodesulfobacteriota</taxon>
        <taxon>Desulfovibrionia</taxon>
        <taxon>Desulfovibrionales</taxon>
        <taxon>Desulfovibrionaceae</taxon>
        <taxon>Desulfovibrio</taxon>
    </lineage>
</organism>
<gene>
    <name evidence="5 8" type="primary">fmt</name>
    <name evidence="8" type="ORF">RSDT_0972</name>
</gene>
<dbReference type="RefSeq" id="WP_096400065.1">
    <property type="nucleotide sequence ID" value="NZ_AP017368.1"/>
</dbReference>
<dbReference type="Gene3D" id="3.40.50.12230">
    <property type="match status" value="1"/>
</dbReference>
<keyword evidence="9" id="KW-1185">Reference proteome</keyword>
<dbReference type="InterPro" id="IPR036477">
    <property type="entry name" value="Formyl_transf_N_sf"/>
</dbReference>
<proteinExistence type="inferred from homology"/>
<dbReference type="GO" id="GO:0004479">
    <property type="term" value="F:methionyl-tRNA formyltransferase activity"/>
    <property type="evidence" value="ECO:0007669"/>
    <property type="project" value="UniProtKB-UniRule"/>
</dbReference>
<evidence type="ECO:0000313" key="8">
    <source>
        <dbReference type="EMBL" id="BAV92484.1"/>
    </source>
</evidence>
<dbReference type="PANTHER" id="PTHR11138:SF5">
    <property type="entry name" value="METHIONYL-TRNA FORMYLTRANSFERASE, MITOCHONDRIAL"/>
    <property type="match status" value="1"/>
</dbReference>
<dbReference type="GO" id="GO:0005829">
    <property type="term" value="C:cytosol"/>
    <property type="evidence" value="ECO:0007669"/>
    <property type="project" value="TreeGrafter"/>
</dbReference>
<dbReference type="SUPFAM" id="SSF50486">
    <property type="entry name" value="FMT C-terminal domain-like"/>
    <property type="match status" value="1"/>
</dbReference>
<dbReference type="AlphaFoldDB" id="A0A1J1DX84"/>
<dbReference type="SUPFAM" id="SSF53328">
    <property type="entry name" value="Formyltransferase"/>
    <property type="match status" value="1"/>
</dbReference>
<dbReference type="NCBIfam" id="TIGR00460">
    <property type="entry name" value="fmt"/>
    <property type="match status" value="1"/>
</dbReference>
<dbReference type="InterPro" id="IPR005794">
    <property type="entry name" value="Fmt"/>
</dbReference>
<comment type="catalytic activity">
    <reaction evidence="5">
        <text>L-methionyl-tRNA(fMet) + (6R)-10-formyltetrahydrofolate = N-formyl-L-methionyl-tRNA(fMet) + (6S)-5,6,7,8-tetrahydrofolate + H(+)</text>
        <dbReference type="Rhea" id="RHEA:24380"/>
        <dbReference type="Rhea" id="RHEA-COMP:9952"/>
        <dbReference type="Rhea" id="RHEA-COMP:9953"/>
        <dbReference type="ChEBI" id="CHEBI:15378"/>
        <dbReference type="ChEBI" id="CHEBI:57453"/>
        <dbReference type="ChEBI" id="CHEBI:78530"/>
        <dbReference type="ChEBI" id="CHEBI:78844"/>
        <dbReference type="ChEBI" id="CHEBI:195366"/>
        <dbReference type="EC" id="2.1.2.9"/>
    </reaction>
</comment>
<dbReference type="Pfam" id="PF02911">
    <property type="entry name" value="Formyl_trans_C"/>
    <property type="match status" value="1"/>
</dbReference>
<evidence type="ECO:0000256" key="2">
    <source>
        <dbReference type="ARBA" id="ARBA00012261"/>
    </source>
</evidence>
<name>A0A1J1DX84_9BACT</name>
<dbReference type="Pfam" id="PF00551">
    <property type="entry name" value="Formyl_trans_N"/>
    <property type="match status" value="1"/>
</dbReference>
<dbReference type="InterPro" id="IPR005793">
    <property type="entry name" value="Formyl_trans_C"/>
</dbReference>
<feature type="domain" description="Formyl transferase C-terminal" evidence="7">
    <location>
        <begin position="212"/>
        <end position="314"/>
    </location>
</feature>
<feature type="binding site" evidence="5">
    <location>
        <begin position="116"/>
        <end position="119"/>
    </location>
    <ligand>
        <name>(6S)-5,6,7,8-tetrahydrofolate</name>
        <dbReference type="ChEBI" id="CHEBI:57453"/>
    </ligand>
</feature>
<evidence type="ECO:0000256" key="1">
    <source>
        <dbReference type="ARBA" id="ARBA00010699"/>
    </source>
</evidence>
<dbReference type="KEGG" id="dtr:RSDT_0972"/>
<dbReference type="OrthoDB" id="9802815at2"/>
<sequence length="328" mass="35394">MAAPQKARIVFMGTPEFAARILRGLLFWPKGRVVAVYTRPDRPAGRGHKIAVSPVKVLALASSLPVIQPLHFNSTAAFDELAAFAPDFLAVAAYGMILPDRIIAVPRLAPLNVHASLLPLYRGAAPVQRALMENWHDGAVTGVSVMHMVSQLDAGPVYAVQTVPISDSTAGQMQDLLAQEGSRLLCAVMDDLLSGRANPGKQDSDKASYAAKIRKKDLIINWNLPALAVHAHLRALAPWPSARALFRFVGWTDDWSLLLFPGFPGDPLTGETPGVLSHTRHALAVACADRWYELDLVRPEGSATMSVRDFVNGRLRGMPYGLCGAALS</sequence>
<dbReference type="PANTHER" id="PTHR11138">
    <property type="entry name" value="METHIONYL-TRNA FORMYLTRANSFERASE"/>
    <property type="match status" value="1"/>
</dbReference>
<evidence type="ECO:0000256" key="3">
    <source>
        <dbReference type="ARBA" id="ARBA00022679"/>
    </source>
</evidence>
<dbReference type="CDD" id="cd08704">
    <property type="entry name" value="Met_tRNA_FMT_C"/>
    <property type="match status" value="1"/>
</dbReference>
<dbReference type="HAMAP" id="MF_00182">
    <property type="entry name" value="Formyl_trans"/>
    <property type="match status" value="1"/>
</dbReference>
<feature type="domain" description="Formyl transferase N-terminal" evidence="6">
    <location>
        <begin position="8"/>
        <end position="188"/>
    </location>
</feature>
<dbReference type="EC" id="2.1.2.9" evidence="2 5"/>
<keyword evidence="3 5" id="KW-0808">Transferase</keyword>
<protein>
    <recommendedName>
        <fullName evidence="2 5">Methionyl-tRNA formyltransferase</fullName>
        <ecNumber evidence="2 5">2.1.2.9</ecNumber>
    </recommendedName>
</protein>
<dbReference type="CDD" id="cd08646">
    <property type="entry name" value="FMT_core_Met-tRNA-FMT_N"/>
    <property type="match status" value="1"/>
</dbReference>
<evidence type="ECO:0000259" key="6">
    <source>
        <dbReference type="Pfam" id="PF00551"/>
    </source>
</evidence>
<dbReference type="InterPro" id="IPR002376">
    <property type="entry name" value="Formyl_transf_N"/>
</dbReference>
<evidence type="ECO:0000256" key="4">
    <source>
        <dbReference type="ARBA" id="ARBA00022917"/>
    </source>
</evidence>
<dbReference type="InterPro" id="IPR011034">
    <property type="entry name" value="Formyl_transferase-like_C_sf"/>
</dbReference>
<dbReference type="InterPro" id="IPR041711">
    <property type="entry name" value="Met-tRNA-FMT_N"/>
</dbReference>
<evidence type="ECO:0000313" key="9">
    <source>
        <dbReference type="Proteomes" id="UP000242645"/>
    </source>
</evidence>
<dbReference type="InterPro" id="IPR044135">
    <property type="entry name" value="Met-tRNA-FMT_C"/>
</dbReference>
<keyword evidence="4 5" id="KW-0648">Protein biosynthesis</keyword>
<dbReference type="EMBL" id="AP017368">
    <property type="protein sequence ID" value="BAV92484.1"/>
    <property type="molecule type" value="Genomic_DNA"/>
</dbReference>
<comment type="function">
    <text evidence="5">Attaches a formyl group to the free amino group of methionyl-tRNA(fMet). The formyl group appears to play a dual role in the initiator identity of N-formylmethionyl-tRNA by promoting its recognition by IF2 and preventing the misappropriation of this tRNA by the elongation apparatus.</text>
</comment>
<evidence type="ECO:0000256" key="5">
    <source>
        <dbReference type="HAMAP-Rule" id="MF_00182"/>
    </source>
</evidence>
<evidence type="ECO:0000259" key="7">
    <source>
        <dbReference type="Pfam" id="PF02911"/>
    </source>
</evidence>
<comment type="similarity">
    <text evidence="1 5">Belongs to the Fmt family.</text>
</comment>
<accession>A0A1J1DX84</accession>